<protein>
    <submittedName>
        <fullName evidence="3">Uncharacterized protein</fullName>
    </submittedName>
</protein>
<accession>A0A182QZ31</accession>
<dbReference type="Gene3D" id="3.40.50.720">
    <property type="entry name" value="NAD(P)-binding Rossmann-like Domain"/>
    <property type="match status" value="1"/>
</dbReference>
<dbReference type="InterPro" id="IPR036291">
    <property type="entry name" value="NAD(P)-bd_dom_sf"/>
</dbReference>
<reference evidence="4" key="1">
    <citation type="submission" date="2014-01" db="EMBL/GenBank/DDBJ databases">
        <title>The Genome Sequence of Anopheles farauti FAR1 (V2).</title>
        <authorList>
            <consortium name="The Broad Institute Genomics Platform"/>
            <person name="Neafsey D.E."/>
            <person name="Besansky N."/>
            <person name="Howell P."/>
            <person name="Walton C."/>
            <person name="Young S.K."/>
            <person name="Zeng Q."/>
            <person name="Gargeya S."/>
            <person name="Fitzgerald M."/>
            <person name="Haas B."/>
            <person name="Abouelleil A."/>
            <person name="Allen A.W."/>
            <person name="Alvarado L."/>
            <person name="Arachchi H.M."/>
            <person name="Berlin A.M."/>
            <person name="Chapman S.B."/>
            <person name="Gainer-Dewar J."/>
            <person name="Goldberg J."/>
            <person name="Griggs A."/>
            <person name="Gujja S."/>
            <person name="Hansen M."/>
            <person name="Howarth C."/>
            <person name="Imamovic A."/>
            <person name="Ireland A."/>
            <person name="Larimer J."/>
            <person name="McCowan C."/>
            <person name="Murphy C."/>
            <person name="Pearson M."/>
            <person name="Poon T.W."/>
            <person name="Priest M."/>
            <person name="Roberts A."/>
            <person name="Saif S."/>
            <person name="Shea T."/>
            <person name="Sisk P."/>
            <person name="Sykes S."/>
            <person name="Wortman J."/>
            <person name="Nusbaum C."/>
            <person name="Birren B."/>
        </authorList>
    </citation>
    <scope>NUCLEOTIDE SEQUENCE [LARGE SCALE GENOMIC DNA]</scope>
    <source>
        <strain evidence="4">FAR1</strain>
    </source>
</reference>
<dbReference type="PROSITE" id="PS00061">
    <property type="entry name" value="ADH_SHORT"/>
    <property type="match status" value="1"/>
</dbReference>
<sequence>MKRRQVAGHIVNINSILGHKYHGFPSLNIYGASKHAVTAITETLRNDVRNEGTRVKITSISPGVVRTEMVPDGDLFEDTPMLEAEDIAGAVLYALGTPAHVQVHEIIIKPVGEMA</sequence>
<dbReference type="GO" id="GO:0016491">
    <property type="term" value="F:oxidoreductase activity"/>
    <property type="evidence" value="ECO:0007669"/>
    <property type="project" value="UniProtKB-KW"/>
</dbReference>
<dbReference type="VEuPathDB" id="VectorBase:AFAF019755"/>
<keyword evidence="2" id="KW-0560">Oxidoreductase</keyword>
<dbReference type="STRING" id="69004.A0A182QZ31"/>
<proteinExistence type="inferred from homology"/>
<dbReference type="AlphaFoldDB" id="A0A182QZ31"/>
<name>A0A182QZ31_9DIPT</name>
<evidence type="ECO:0000313" key="3">
    <source>
        <dbReference type="EnsemblMetazoa" id="AFAF019755-PA"/>
    </source>
</evidence>
<keyword evidence="4" id="KW-1185">Reference proteome</keyword>
<dbReference type="InterPro" id="IPR020904">
    <property type="entry name" value="Sc_DH/Rdtase_CS"/>
</dbReference>
<dbReference type="Pfam" id="PF00106">
    <property type="entry name" value="adh_short"/>
    <property type="match status" value="1"/>
</dbReference>
<dbReference type="Proteomes" id="UP000075886">
    <property type="component" value="Unassembled WGS sequence"/>
</dbReference>
<dbReference type="PRINTS" id="PR00080">
    <property type="entry name" value="SDRFAMILY"/>
</dbReference>
<dbReference type="SUPFAM" id="SSF51735">
    <property type="entry name" value="NAD(P)-binding Rossmann-fold domains"/>
    <property type="match status" value="1"/>
</dbReference>
<dbReference type="InterPro" id="IPR002347">
    <property type="entry name" value="SDR_fam"/>
</dbReference>
<reference evidence="3" key="2">
    <citation type="submission" date="2020-05" db="UniProtKB">
        <authorList>
            <consortium name="EnsemblMetazoa"/>
        </authorList>
    </citation>
    <scope>IDENTIFICATION</scope>
    <source>
        <strain evidence="3">FAR1</strain>
    </source>
</reference>
<dbReference type="PANTHER" id="PTHR43115:SF4">
    <property type="entry name" value="DEHYDROGENASE_REDUCTASE SDR FAMILY MEMBER 11"/>
    <property type="match status" value="1"/>
</dbReference>
<dbReference type="PRINTS" id="PR00081">
    <property type="entry name" value="GDHRDH"/>
</dbReference>
<evidence type="ECO:0000256" key="1">
    <source>
        <dbReference type="ARBA" id="ARBA00006484"/>
    </source>
</evidence>
<dbReference type="EnsemblMetazoa" id="AFAF019755-RA">
    <property type="protein sequence ID" value="AFAF019755-PA"/>
    <property type="gene ID" value="AFAF019755"/>
</dbReference>
<evidence type="ECO:0000313" key="4">
    <source>
        <dbReference type="Proteomes" id="UP000075886"/>
    </source>
</evidence>
<dbReference type="EMBL" id="AXCN02000941">
    <property type="status" value="NOT_ANNOTATED_CDS"/>
    <property type="molecule type" value="Genomic_DNA"/>
</dbReference>
<organism evidence="3 4">
    <name type="scientific">Anopheles farauti</name>
    <dbReference type="NCBI Taxonomy" id="69004"/>
    <lineage>
        <taxon>Eukaryota</taxon>
        <taxon>Metazoa</taxon>
        <taxon>Ecdysozoa</taxon>
        <taxon>Arthropoda</taxon>
        <taxon>Hexapoda</taxon>
        <taxon>Insecta</taxon>
        <taxon>Pterygota</taxon>
        <taxon>Neoptera</taxon>
        <taxon>Endopterygota</taxon>
        <taxon>Diptera</taxon>
        <taxon>Nematocera</taxon>
        <taxon>Culicoidea</taxon>
        <taxon>Culicidae</taxon>
        <taxon>Anophelinae</taxon>
        <taxon>Anopheles</taxon>
    </lineage>
</organism>
<dbReference type="PANTHER" id="PTHR43115">
    <property type="entry name" value="DEHYDROGENASE/REDUCTASE SDR FAMILY MEMBER 11"/>
    <property type="match status" value="1"/>
</dbReference>
<evidence type="ECO:0000256" key="2">
    <source>
        <dbReference type="ARBA" id="ARBA00023002"/>
    </source>
</evidence>
<comment type="similarity">
    <text evidence="1">Belongs to the short-chain dehydrogenases/reductases (SDR) family.</text>
</comment>